<organism evidence="1 2">
    <name type="scientific">Candidatus Tenderia electrophaga</name>
    <dbReference type="NCBI Taxonomy" id="1748243"/>
    <lineage>
        <taxon>Bacteria</taxon>
        <taxon>Pseudomonadati</taxon>
        <taxon>Pseudomonadota</taxon>
        <taxon>Gammaproteobacteria</taxon>
        <taxon>Candidatus Tenderiales</taxon>
        <taxon>Candidatus Tenderiaceae</taxon>
        <taxon>Candidatus Tenderia</taxon>
    </lineage>
</organism>
<protein>
    <submittedName>
        <fullName evidence="1">Uncharacterized protein</fullName>
    </submittedName>
</protein>
<keyword evidence="2" id="KW-1185">Reference proteome</keyword>
<dbReference type="KEGG" id="tee:Tel_16990"/>
<dbReference type="AlphaFoldDB" id="A0A0S2TIH3"/>
<keyword evidence="1" id="KW-0614">Plasmid</keyword>
<evidence type="ECO:0000313" key="2">
    <source>
        <dbReference type="Proteomes" id="UP000055136"/>
    </source>
</evidence>
<name>A0A0S2TIH3_9GAMM</name>
<reference evidence="1" key="1">
    <citation type="submission" date="2015-10" db="EMBL/GenBank/DDBJ databases">
        <title>Description of Candidatus Tenderia electrophaga gen. nov, sp. nov., an Uncultivated Electroautotroph from a Biocathode Enrichment.</title>
        <authorList>
            <person name="Eddie B.J."/>
            <person name="Malanoski A.P."/>
            <person name="Wang Z."/>
            <person name="Hall R.J."/>
            <person name="Oh S.D."/>
            <person name="Heiner C."/>
            <person name="Lin B."/>
            <person name="Strycharz-Glaven S.M."/>
        </authorList>
    </citation>
    <scope>NUCLEOTIDE SEQUENCE [LARGE SCALE GENOMIC DNA]</scope>
    <source>
        <strain evidence="1">NRL1</strain>
        <plasmid evidence="1">unnamed</plasmid>
    </source>
</reference>
<gene>
    <name evidence="1" type="ORF">Tel_16990</name>
</gene>
<evidence type="ECO:0000313" key="1">
    <source>
        <dbReference type="EMBL" id="ALP54951.1"/>
    </source>
</evidence>
<proteinExistence type="predicted"/>
<dbReference type="EMBL" id="CP013100">
    <property type="protein sequence ID" value="ALP54951.1"/>
    <property type="molecule type" value="Genomic_DNA"/>
</dbReference>
<dbReference type="Proteomes" id="UP000055136">
    <property type="component" value="Plasmid unnamed"/>
</dbReference>
<sequence length="128" mass="14039">MARAIEHGREAPDRFLEAWLKGVKKVGPQYFEFRAPIYDASVQPAASLEEVTSKWQVVPNEAFIEQSIGVLSSGEATLLAVMCSFYNAEWGGRLMRAQGIEGMADIAGTLDLDSNEIVAALLVNYTGW</sequence>
<accession>A0A0S2TIH3</accession>
<geneLocation type="plasmid" evidence="1 2">
    <name>unnamed</name>
</geneLocation>